<sequence length="104" mass="11684">MSEAPAYVVANLIVHDQAEYLNYEKGFFPILKKHGGSFFTFDDNVKHLEGTDPREGRMVIFQFPSADAAEAWYNDAEYQALSEHRRAATTLVSLTLVHGLPPRG</sequence>
<accession>A0AAP8MH99</accession>
<dbReference type="SUPFAM" id="SSF54909">
    <property type="entry name" value="Dimeric alpha+beta barrel"/>
    <property type="match status" value="1"/>
</dbReference>
<dbReference type="Proteomes" id="UP000235162">
    <property type="component" value="Unassembled WGS sequence"/>
</dbReference>
<dbReference type="Gene3D" id="3.30.70.100">
    <property type="match status" value="1"/>
</dbReference>
<dbReference type="PANTHER" id="PTHR41521">
    <property type="match status" value="1"/>
</dbReference>
<comment type="caution">
    <text evidence="2">The sequence shown here is derived from an EMBL/GenBank/DDBJ whole genome shotgun (WGS) entry which is preliminary data.</text>
</comment>
<gene>
    <name evidence="2" type="ORF">C0029_03800</name>
</gene>
<reference evidence="2 3" key="1">
    <citation type="submission" date="2018-01" db="EMBL/GenBank/DDBJ databases">
        <title>The draft genome sequence of Halioglobus japonicus S1-36.</title>
        <authorList>
            <person name="Du Z.-J."/>
            <person name="Shi M.-J."/>
        </authorList>
    </citation>
    <scope>NUCLEOTIDE SEQUENCE [LARGE SCALE GENOMIC DNA]</scope>
    <source>
        <strain evidence="2 3">S1-36</strain>
    </source>
</reference>
<organism evidence="2 3">
    <name type="scientific">Halioglobus japonicus</name>
    <dbReference type="NCBI Taxonomy" id="930805"/>
    <lineage>
        <taxon>Bacteria</taxon>
        <taxon>Pseudomonadati</taxon>
        <taxon>Pseudomonadota</taxon>
        <taxon>Gammaproteobacteria</taxon>
        <taxon>Cellvibrionales</taxon>
        <taxon>Halieaceae</taxon>
        <taxon>Halioglobus</taxon>
    </lineage>
</organism>
<dbReference type="InterPro" id="IPR011008">
    <property type="entry name" value="Dimeric_a/b-barrel"/>
</dbReference>
<dbReference type="InterPro" id="IPR010753">
    <property type="entry name" value="DUF1330"/>
</dbReference>
<evidence type="ECO:0000259" key="1">
    <source>
        <dbReference type="Pfam" id="PF07045"/>
    </source>
</evidence>
<dbReference type="AlphaFoldDB" id="A0AAP8MH99"/>
<dbReference type="EMBL" id="PKUR01000001">
    <property type="protein sequence ID" value="PLW87710.1"/>
    <property type="molecule type" value="Genomic_DNA"/>
</dbReference>
<proteinExistence type="predicted"/>
<feature type="domain" description="DUF1330" evidence="1">
    <location>
        <begin position="5"/>
        <end position="99"/>
    </location>
</feature>
<protein>
    <submittedName>
        <fullName evidence="2">DUF1330 domain-containing protein</fullName>
    </submittedName>
</protein>
<keyword evidence="3" id="KW-1185">Reference proteome</keyword>
<evidence type="ECO:0000313" key="2">
    <source>
        <dbReference type="EMBL" id="PLW87710.1"/>
    </source>
</evidence>
<dbReference type="PANTHER" id="PTHR41521:SF4">
    <property type="entry name" value="BLR0684 PROTEIN"/>
    <property type="match status" value="1"/>
</dbReference>
<dbReference type="Pfam" id="PF07045">
    <property type="entry name" value="DUF1330"/>
    <property type="match status" value="1"/>
</dbReference>
<dbReference type="RefSeq" id="WP_066051411.1">
    <property type="nucleotide sequence ID" value="NZ_BMYL01000001.1"/>
</dbReference>
<name>A0AAP8MH99_9GAMM</name>
<dbReference type="KEGG" id="hja:BST95_14385"/>
<evidence type="ECO:0000313" key="3">
    <source>
        <dbReference type="Proteomes" id="UP000235162"/>
    </source>
</evidence>